<dbReference type="RefSeq" id="XP_009551746.1">
    <property type="nucleotide sequence ID" value="XM_009553451.1"/>
</dbReference>
<dbReference type="GO" id="GO:0016787">
    <property type="term" value="F:hydrolase activity"/>
    <property type="evidence" value="ECO:0007669"/>
    <property type="project" value="UniProtKB-KW"/>
</dbReference>
<comment type="similarity">
    <text evidence="1">Belongs to the isochorismatase family.</text>
</comment>
<dbReference type="PANTHER" id="PTHR43540">
    <property type="entry name" value="PEROXYUREIDOACRYLATE/UREIDOACRYLATE AMIDOHYDROLASE-RELATED"/>
    <property type="match status" value="1"/>
</dbReference>
<sequence length="220" mass="23814">PFVSTMIRNTILAHPYEWPFAGSFSPETTALVVIDMQNDFCTEGGYLSHQGYDIASMRAPIQNIASLLASFRQHKYPIFHTREGHRPDLSSLLPRELARSRNNPSGSGIGDPGPMGRLLIRGEPGHDIIPELYPLEGEPIIDKPGKSAFAYTDFELLLKVKGINHLIICGVTEEVCVGSTVREATERGYDCLVVKNAVGASEKGGFGIGCLAIEGGIFGA</sequence>
<protein>
    <recommendedName>
        <fullName evidence="3">Isochorismatase-like domain-containing protein</fullName>
    </recommendedName>
</protein>
<dbReference type="OrthoDB" id="245563at2759"/>
<dbReference type="EMBL" id="KI925464">
    <property type="protein sequence ID" value="ETW76881.1"/>
    <property type="molecule type" value="Genomic_DNA"/>
</dbReference>
<evidence type="ECO:0000256" key="1">
    <source>
        <dbReference type="ARBA" id="ARBA00006336"/>
    </source>
</evidence>
<dbReference type="Pfam" id="PF00857">
    <property type="entry name" value="Isochorismatase"/>
    <property type="match status" value="1"/>
</dbReference>
<feature type="non-terminal residue" evidence="4">
    <location>
        <position position="220"/>
    </location>
</feature>
<dbReference type="SUPFAM" id="SSF52499">
    <property type="entry name" value="Isochorismatase-like hydrolases"/>
    <property type="match status" value="1"/>
</dbReference>
<dbReference type="PANTHER" id="PTHR43540:SF9">
    <property type="entry name" value="FAMILY HYDROLASE, PUTATIVE (AFU_ORTHOLOGUE AFUA_2G08700)-RELATED"/>
    <property type="match status" value="1"/>
</dbReference>
<feature type="domain" description="Isochorismatase-like" evidence="3">
    <location>
        <begin position="29"/>
        <end position="202"/>
    </location>
</feature>
<gene>
    <name evidence="4" type="ORF">HETIRDRAFT_246158</name>
</gene>
<dbReference type="InParanoid" id="W4JVJ6"/>
<organism evidence="4 5">
    <name type="scientific">Heterobasidion irregulare (strain TC 32-1)</name>
    <dbReference type="NCBI Taxonomy" id="747525"/>
    <lineage>
        <taxon>Eukaryota</taxon>
        <taxon>Fungi</taxon>
        <taxon>Dikarya</taxon>
        <taxon>Basidiomycota</taxon>
        <taxon>Agaricomycotina</taxon>
        <taxon>Agaricomycetes</taxon>
        <taxon>Russulales</taxon>
        <taxon>Bondarzewiaceae</taxon>
        <taxon>Heterobasidion</taxon>
        <taxon>Heterobasidion annosum species complex</taxon>
    </lineage>
</organism>
<evidence type="ECO:0000313" key="4">
    <source>
        <dbReference type="EMBL" id="ETW76881.1"/>
    </source>
</evidence>
<dbReference type="GeneID" id="20669104"/>
<dbReference type="Gene3D" id="3.40.50.850">
    <property type="entry name" value="Isochorismatase-like"/>
    <property type="match status" value="1"/>
</dbReference>
<evidence type="ECO:0000259" key="3">
    <source>
        <dbReference type="Pfam" id="PF00857"/>
    </source>
</evidence>
<dbReference type="CDD" id="cd00431">
    <property type="entry name" value="cysteine_hydrolases"/>
    <property type="match status" value="1"/>
</dbReference>
<proteinExistence type="inferred from homology"/>
<dbReference type="HOGENOM" id="CLU_068979_8_0_1"/>
<accession>W4JVJ6</accession>
<keyword evidence="5" id="KW-1185">Reference proteome</keyword>
<dbReference type="Proteomes" id="UP000030671">
    <property type="component" value="Unassembled WGS sequence"/>
</dbReference>
<name>W4JVJ6_HETIT</name>
<dbReference type="KEGG" id="hir:HETIRDRAFT_246158"/>
<evidence type="ECO:0000313" key="5">
    <source>
        <dbReference type="Proteomes" id="UP000030671"/>
    </source>
</evidence>
<reference evidence="4 5" key="1">
    <citation type="journal article" date="2012" name="New Phytol.">
        <title>Insight into trade-off between wood decay and parasitism from the genome of a fungal forest pathogen.</title>
        <authorList>
            <person name="Olson A."/>
            <person name="Aerts A."/>
            <person name="Asiegbu F."/>
            <person name="Belbahri L."/>
            <person name="Bouzid O."/>
            <person name="Broberg A."/>
            <person name="Canback B."/>
            <person name="Coutinho P.M."/>
            <person name="Cullen D."/>
            <person name="Dalman K."/>
            <person name="Deflorio G."/>
            <person name="van Diepen L.T."/>
            <person name="Dunand C."/>
            <person name="Duplessis S."/>
            <person name="Durling M."/>
            <person name="Gonthier P."/>
            <person name="Grimwood J."/>
            <person name="Fossdal C.G."/>
            <person name="Hansson D."/>
            <person name="Henrissat B."/>
            <person name="Hietala A."/>
            <person name="Himmelstrand K."/>
            <person name="Hoffmeister D."/>
            <person name="Hogberg N."/>
            <person name="James T.Y."/>
            <person name="Karlsson M."/>
            <person name="Kohler A."/>
            <person name="Kues U."/>
            <person name="Lee Y.H."/>
            <person name="Lin Y.C."/>
            <person name="Lind M."/>
            <person name="Lindquist E."/>
            <person name="Lombard V."/>
            <person name="Lucas S."/>
            <person name="Lunden K."/>
            <person name="Morin E."/>
            <person name="Murat C."/>
            <person name="Park J."/>
            <person name="Raffaello T."/>
            <person name="Rouze P."/>
            <person name="Salamov A."/>
            <person name="Schmutz J."/>
            <person name="Solheim H."/>
            <person name="Stahlberg J."/>
            <person name="Velez H."/>
            <person name="de Vries R.P."/>
            <person name="Wiebenga A."/>
            <person name="Woodward S."/>
            <person name="Yakovlev I."/>
            <person name="Garbelotto M."/>
            <person name="Martin F."/>
            <person name="Grigoriev I.V."/>
            <person name="Stenlid J."/>
        </authorList>
    </citation>
    <scope>NUCLEOTIDE SEQUENCE [LARGE SCALE GENOMIC DNA]</scope>
    <source>
        <strain evidence="4 5">TC 32-1</strain>
    </source>
</reference>
<feature type="non-terminal residue" evidence="4">
    <location>
        <position position="1"/>
    </location>
</feature>
<keyword evidence="2" id="KW-0378">Hydrolase</keyword>
<dbReference type="InterPro" id="IPR036380">
    <property type="entry name" value="Isochorismatase-like_sf"/>
</dbReference>
<dbReference type="eggNOG" id="ENOG502QTD4">
    <property type="taxonomic scope" value="Eukaryota"/>
</dbReference>
<dbReference type="InterPro" id="IPR050272">
    <property type="entry name" value="Isochorismatase-like_hydrls"/>
</dbReference>
<dbReference type="AlphaFoldDB" id="W4JVJ6"/>
<dbReference type="InterPro" id="IPR000868">
    <property type="entry name" value="Isochorismatase-like_dom"/>
</dbReference>
<evidence type="ECO:0000256" key="2">
    <source>
        <dbReference type="ARBA" id="ARBA00022801"/>
    </source>
</evidence>